<comment type="similarity">
    <text evidence="1">Belongs to the glycerophosphoryl diester phosphodiesterase family.</text>
</comment>
<feature type="signal peptide" evidence="7">
    <location>
        <begin position="1"/>
        <end position="18"/>
    </location>
</feature>
<dbReference type="EC" id="3.1.4.46" evidence="2"/>
<dbReference type="Gene3D" id="3.20.20.190">
    <property type="entry name" value="Phosphatidylinositol (PI) phosphodiesterase"/>
    <property type="match status" value="1"/>
</dbReference>
<dbReference type="PANTHER" id="PTHR43620:SF7">
    <property type="entry name" value="GLYCEROPHOSPHODIESTER PHOSPHODIESTERASE GDPD5-RELATED"/>
    <property type="match status" value="1"/>
</dbReference>
<dbReference type="GO" id="GO:0006629">
    <property type="term" value="P:lipid metabolic process"/>
    <property type="evidence" value="ECO:0007669"/>
    <property type="project" value="InterPro"/>
</dbReference>
<name>A0A1H9F673_9GAMM</name>
<gene>
    <name evidence="9" type="ORF">SAMN04488038_105267</name>
</gene>
<evidence type="ECO:0000256" key="3">
    <source>
        <dbReference type="ARBA" id="ARBA00022729"/>
    </source>
</evidence>
<reference evidence="9 10" key="1">
    <citation type="submission" date="2016-10" db="EMBL/GenBank/DDBJ databases">
        <authorList>
            <person name="de Groot N.N."/>
        </authorList>
    </citation>
    <scope>NUCLEOTIDE SEQUENCE [LARGE SCALE GENOMIC DNA]</scope>
    <source>
        <strain evidence="9 10">DSM 25927</strain>
    </source>
</reference>
<dbReference type="InterPro" id="IPR017946">
    <property type="entry name" value="PLC-like_Pdiesterase_TIM-brl"/>
</dbReference>
<dbReference type="RefSeq" id="WP_093284472.1">
    <property type="nucleotide sequence ID" value="NZ_FOFS01000005.1"/>
</dbReference>
<evidence type="ECO:0000256" key="5">
    <source>
        <dbReference type="ARBA" id="ARBA00022801"/>
    </source>
</evidence>
<evidence type="ECO:0000313" key="9">
    <source>
        <dbReference type="EMBL" id="SEQ33484.1"/>
    </source>
</evidence>
<comment type="catalytic activity">
    <reaction evidence="6">
        <text>a sn-glycero-3-phosphodiester + H2O = an alcohol + sn-glycerol 3-phosphate + H(+)</text>
        <dbReference type="Rhea" id="RHEA:12969"/>
        <dbReference type="ChEBI" id="CHEBI:15377"/>
        <dbReference type="ChEBI" id="CHEBI:15378"/>
        <dbReference type="ChEBI" id="CHEBI:30879"/>
        <dbReference type="ChEBI" id="CHEBI:57597"/>
        <dbReference type="ChEBI" id="CHEBI:83408"/>
        <dbReference type="EC" id="3.1.4.46"/>
    </reaction>
</comment>
<dbReference type="SUPFAM" id="SSF51695">
    <property type="entry name" value="PLC-like phosphodiesterases"/>
    <property type="match status" value="1"/>
</dbReference>
<dbReference type="EMBL" id="FOFS01000005">
    <property type="protein sequence ID" value="SEQ33484.1"/>
    <property type="molecule type" value="Genomic_DNA"/>
</dbReference>
<dbReference type="GO" id="GO:0042597">
    <property type="term" value="C:periplasmic space"/>
    <property type="evidence" value="ECO:0007669"/>
    <property type="project" value="TreeGrafter"/>
</dbReference>
<proteinExistence type="inferred from homology"/>
<dbReference type="PROSITE" id="PS51704">
    <property type="entry name" value="GP_PDE"/>
    <property type="match status" value="1"/>
</dbReference>
<evidence type="ECO:0000256" key="2">
    <source>
        <dbReference type="ARBA" id="ARBA00012247"/>
    </source>
</evidence>
<evidence type="ECO:0000256" key="7">
    <source>
        <dbReference type="SAM" id="SignalP"/>
    </source>
</evidence>
<dbReference type="Pfam" id="PF03009">
    <property type="entry name" value="GDPD"/>
    <property type="match status" value="1"/>
</dbReference>
<organism evidence="9 10">
    <name type="scientific">Solimonas aquatica</name>
    <dbReference type="NCBI Taxonomy" id="489703"/>
    <lineage>
        <taxon>Bacteria</taxon>
        <taxon>Pseudomonadati</taxon>
        <taxon>Pseudomonadota</taxon>
        <taxon>Gammaproteobacteria</taxon>
        <taxon>Nevskiales</taxon>
        <taxon>Nevskiaceae</taxon>
        <taxon>Solimonas</taxon>
    </lineage>
</organism>
<evidence type="ECO:0000256" key="1">
    <source>
        <dbReference type="ARBA" id="ARBA00007277"/>
    </source>
</evidence>
<dbReference type="GO" id="GO:0006071">
    <property type="term" value="P:glycerol metabolic process"/>
    <property type="evidence" value="ECO:0007669"/>
    <property type="project" value="UniProtKB-KW"/>
</dbReference>
<protein>
    <recommendedName>
        <fullName evidence="2">glycerophosphodiester phosphodiesterase</fullName>
        <ecNumber evidence="2">3.1.4.46</ecNumber>
    </recommendedName>
</protein>
<evidence type="ECO:0000256" key="4">
    <source>
        <dbReference type="ARBA" id="ARBA00022798"/>
    </source>
</evidence>
<dbReference type="AlphaFoldDB" id="A0A1H9F673"/>
<dbReference type="PROSITE" id="PS51257">
    <property type="entry name" value="PROKAR_LIPOPROTEIN"/>
    <property type="match status" value="1"/>
</dbReference>
<keyword evidence="10" id="KW-1185">Reference proteome</keyword>
<dbReference type="GO" id="GO:0008889">
    <property type="term" value="F:glycerophosphodiester phosphodiesterase activity"/>
    <property type="evidence" value="ECO:0007669"/>
    <property type="project" value="UniProtKB-EC"/>
</dbReference>
<sequence>MSTRLNLSLLAVIGLMLAACSNNNPSPQSSSARAKALPAILAIGHRGAPAYWPEHTLASYDLAIEYGADVIEPDLVATRDGQLVARHENEISGTTDVADHPEFTSRRSTKLIDGVSLTGWFTEDFTLAELKTLRAKERIPAIRPDNTRYNGLYTIPTLQEVIDLAKARTTETGRTIAIYPETKHPTYFQSIGLPLEQRLLDVLSANGYTTADAPVFIQSFEVANLKALRTKTSLRLIQLLSAPPAQPYDFVAAGDPRGYADLITPAGLAELARTVNGIGPDKNMVIARTGDGHLGAESTLVTDAHAAGLLVHPYTFRPENNFLPADYRSSSDITARGDAYSEILRFLQAGVDGVFSDDSFVSRAAIDGFVANR</sequence>
<dbReference type="CDD" id="cd08602">
    <property type="entry name" value="GDPD_ScGlpQ1_like"/>
    <property type="match status" value="1"/>
</dbReference>
<evidence type="ECO:0000313" key="10">
    <source>
        <dbReference type="Proteomes" id="UP000199233"/>
    </source>
</evidence>
<accession>A0A1H9F673</accession>
<feature type="domain" description="GP-PDE" evidence="8">
    <location>
        <begin position="40"/>
        <end position="366"/>
    </location>
</feature>
<keyword evidence="3 7" id="KW-0732">Signal</keyword>
<evidence type="ECO:0000259" key="8">
    <source>
        <dbReference type="PROSITE" id="PS51704"/>
    </source>
</evidence>
<dbReference type="STRING" id="489703.SAMN04488038_105267"/>
<feature type="chain" id="PRO_5011594176" description="glycerophosphodiester phosphodiesterase" evidence="7">
    <location>
        <begin position="19"/>
        <end position="373"/>
    </location>
</feature>
<dbReference type="InterPro" id="IPR030395">
    <property type="entry name" value="GP_PDE_dom"/>
</dbReference>
<dbReference type="Proteomes" id="UP000199233">
    <property type="component" value="Unassembled WGS sequence"/>
</dbReference>
<evidence type="ECO:0000256" key="6">
    <source>
        <dbReference type="ARBA" id="ARBA00047512"/>
    </source>
</evidence>
<dbReference type="PANTHER" id="PTHR43620">
    <property type="entry name" value="GLYCEROPHOSPHORYL DIESTER PHOSPHODIESTERASE"/>
    <property type="match status" value="1"/>
</dbReference>
<keyword evidence="5" id="KW-0378">Hydrolase</keyword>
<keyword evidence="4" id="KW-0319">Glycerol metabolism</keyword>
<dbReference type="OrthoDB" id="9795622at2"/>